<dbReference type="OrthoDB" id="10545155at2759"/>
<keyword evidence="3" id="KW-1185">Reference proteome</keyword>
<feature type="region of interest" description="Disordered" evidence="1">
    <location>
        <begin position="714"/>
        <end position="758"/>
    </location>
</feature>
<evidence type="ECO:0000313" key="3">
    <source>
        <dbReference type="Proteomes" id="UP000751190"/>
    </source>
</evidence>
<organism evidence="2 3">
    <name type="scientific">Diacronema lutheri</name>
    <name type="common">Unicellular marine alga</name>
    <name type="synonym">Monochrysis lutheri</name>
    <dbReference type="NCBI Taxonomy" id="2081491"/>
    <lineage>
        <taxon>Eukaryota</taxon>
        <taxon>Haptista</taxon>
        <taxon>Haptophyta</taxon>
        <taxon>Pavlovophyceae</taxon>
        <taxon>Pavlovales</taxon>
        <taxon>Pavlovaceae</taxon>
        <taxon>Diacronema</taxon>
    </lineage>
</organism>
<dbReference type="EMBL" id="JAGTXO010000002">
    <property type="protein sequence ID" value="KAG8469684.1"/>
    <property type="molecule type" value="Genomic_DNA"/>
</dbReference>
<evidence type="ECO:0000256" key="1">
    <source>
        <dbReference type="SAM" id="MobiDB-lite"/>
    </source>
</evidence>
<name>A0A8J5Y1K2_DIALT</name>
<dbReference type="Gene3D" id="1.25.10.10">
    <property type="entry name" value="Leucine-rich Repeat Variant"/>
    <property type="match status" value="3"/>
</dbReference>
<gene>
    <name evidence="2" type="ORF">KFE25_006139</name>
</gene>
<dbReference type="Proteomes" id="UP000751190">
    <property type="component" value="Unassembled WGS sequence"/>
</dbReference>
<evidence type="ECO:0000313" key="2">
    <source>
        <dbReference type="EMBL" id="KAG8469684.1"/>
    </source>
</evidence>
<protein>
    <submittedName>
        <fullName evidence="2">Uncharacterized protein</fullName>
    </submittedName>
</protein>
<dbReference type="SUPFAM" id="SSF48371">
    <property type="entry name" value="ARM repeat"/>
    <property type="match status" value="2"/>
</dbReference>
<dbReference type="InterPro" id="IPR016024">
    <property type="entry name" value="ARM-type_fold"/>
</dbReference>
<dbReference type="InterPro" id="IPR011989">
    <property type="entry name" value="ARM-like"/>
</dbReference>
<feature type="region of interest" description="Disordered" evidence="1">
    <location>
        <begin position="641"/>
        <end position="663"/>
    </location>
</feature>
<feature type="compositionally biased region" description="Low complexity" evidence="1">
    <location>
        <begin position="727"/>
        <end position="748"/>
    </location>
</feature>
<comment type="caution">
    <text evidence="2">The sequence shown here is derived from an EMBL/GenBank/DDBJ whole genome shotgun (WGS) entry which is preliminary data.</text>
</comment>
<reference evidence="2" key="1">
    <citation type="submission" date="2021-05" db="EMBL/GenBank/DDBJ databases">
        <title>The genome of the haptophyte Pavlova lutheri (Diacronema luteri, Pavlovales) - a model for lipid biosynthesis in eukaryotic algae.</title>
        <authorList>
            <person name="Hulatt C.J."/>
            <person name="Posewitz M.C."/>
        </authorList>
    </citation>
    <scope>NUCLEOTIDE SEQUENCE</scope>
    <source>
        <strain evidence="2">NIVA-4/92</strain>
    </source>
</reference>
<sequence>MPAAPAAEDAADERVTAKIRAVLAAIALKGSDERWEAVARLRLFCEGASSAEELEEIGSKKWPTLRTLVELLDELSGAPGADAAEARALDDVVWLLECLLCSVTLNHKLFLKQPRGIPLLLGVLERAPLLATSRLRVLECVASTLCCLTFHHCRACQQILDADGCAALAAATRACLDAPAANGTDAQPQPSPPRRAPGALVESAHERLCCSLFELVINMCSMMPQAQAACEATGLFALFVRKASDAIRALPEPDERTPADGAGAAALRSAASSILLEQLLLALNSVVWCCERNQRLLCEQTAALDALLAHVFIWYSWTTQSRANGSLRPPSYLGSLLVLLGAQLDNEAVIGAVARTAHETTLPRLVSRRGSPLARICPLADFVTLHHLLLDQLLDIRHNHQHAEVVADALGNARRLVRHCAEGHYLFVHMHGSLSVEMLLRCLGNVDEGVLDAACSTTAAVLHGSRRTQALFLRRHGISVLRECALDYNARIQSRSLQLLALLAHGHPACRHELRDEGVLRALLRSVQAFPHEMELDVLEPTLDLISHTVTDNPRNQAHVRDVSALGALVEVLCCLADAFCTPDADLPLAERAPAAAETRDAGECRPAPISTADAARAGAPAGFAPGNGGSCGCDETDLGSESAAPLLSPRTPGTPVSPANSESCCGAGNAVGGASVSLWPAHMRISQRAAGAAGAAAAAARASERAAAAPNGEAASAAGVPKPDAPARTSVPAAAADADANGVSAGARPRRRAHAPRVTGVRERFTLARATELACLALNNAIYKQPPSQAEVLAHGIVRPCAQLAMAEPPTDVTAAALQLLINLVDTHARAQALLGGDAALLQHVVALLALSDVHSAPPAARLPPRRADDAAGGAAVLAAALLGERAASTQLRVRMLCCLFLSHLSWNSPRTQAALAADPALVPNLLALIEHARPILALEPAVAPPARPAGGAAGGGARASSSDASSLPVLGAPAMPPALAVGAAAHANPHDGPIELSRYSLMALVNLAYDCALVQERVGSAGGVELLLEILGSNAASLHAAATTCLSNVVKGHAPNAAAAVRAGAARTLVGLVTDDDGDELSKSAFVTLVALDVDGARDLVDALAEALGRVDDALGRADPHDAAQLHDGLYQLLAVLNGLIYTHQPIGKAVLAAHGLERLLGVLQPCRALPAALRVLAVHALLNVTVSRDKPTQDEARQLGALGLLAATLLAAVEELGDAVEQGEACAACYFLLLNLMLNNAASAAEFVACADADGALELLARHCVPPAARPSADPLAAARQPAAEVFLQLCDLQPSQPAMLQRGGAITLRALARSGGMPPMVAQKALSLLSDPQIGSWAQDKPPR</sequence>
<dbReference type="SMART" id="SM00185">
    <property type="entry name" value="ARM"/>
    <property type="match status" value="5"/>
</dbReference>
<accession>A0A8J5Y1K2</accession>
<proteinExistence type="predicted"/>
<dbReference type="InterPro" id="IPR000225">
    <property type="entry name" value="Armadillo"/>
</dbReference>